<dbReference type="eggNOG" id="KOG2541">
    <property type="taxonomic scope" value="Eukaryota"/>
</dbReference>
<evidence type="ECO:0000256" key="6">
    <source>
        <dbReference type="ARBA" id="ARBA00023180"/>
    </source>
</evidence>
<dbReference type="SUPFAM" id="SSF53474">
    <property type="entry name" value="alpha/beta-Hydrolases"/>
    <property type="match status" value="1"/>
</dbReference>
<dbReference type="Gene3D" id="3.40.50.1820">
    <property type="entry name" value="alpha/beta hydrolase"/>
    <property type="match status" value="1"/>
</dbReference>
<sequence>MGRLARAFASAIALIHDKRASSVQVGFVSVGTSCEERFDDSSTTRVENAIVFWHGMGDVGDASGTLAVMDAAVKTLGSETTCARSLRFGASARADRMSGYTGDVDAQVDAACDAMRADDAIGRARSVHAVGFSQGGQFMRAVVQRCGREIGVRTLVTLGGQHMGVDAVPGCGDPERASMACQAMNDAASYASASAWARRTVVQAQYFRDTSTHARYNRYLATNEFLPRINNEGQANENARNREALTALERFVMFMFEEDDMVSPKESSWFGSRVVAGANRTKIIPYYENESIYAALGLDALDRDNRIEMRLIPGAQHMQFTVDWFVSEIVKKYWL</sequence>
<dbReference type="EMBL" id="KZ155790">
    <property type="protein sequence ID" value="OUS45333.1"/>
    <property type="molecule type" value="Genomic_DNA"/>
</dbReference>
<reference evidence="8" key="1">
    <citation type="submission" date="2017-04" db="EMBL/GenBank/DDBJ databases">
        <title>Population genomics of picophytoplankton unveils novel chromosome hypervariability.</title>
        <authorList>
            <consortium name="DOE Joint Genome Institute"/>
            <person name="Blanc-Mathieu R."/>
            <person name="Krasovec M."/>
            <person name="Hebrard M."/>
            <person name="Yau S."/>
            <person name="Desgranges E."/>
            <person name="Martin J."/>
            <person name="Schackwitz W."/>
            <person name="Kuo A."/>
            <person name="Salin G."/>
            <person name="Donnadieu C."/>
            <person name="Desdevises Y."/>
            <person name="Sanchez-Ferandin S."/>
            <person name="Moreau H."/>
            <person name="Rivals E."/>
            <person name="Grigoriev I.V."/>
            <person name="Grimsley N."/>
            <person name="Eyre-Walker A."/>
            <person name="Piganeau G."/>
        </authorList>
    </citation>
    <scope>NUCLEOTIDE SEQUENCE [LARGE SCALE GENOMIC DNA]</scope>
    <source>
        <strain evidence="8">RCC 1115</strain>
    </source>
</reference>
<evidence type="ECO:0000256" key="3">
    <source>
        <dbReference type="ARBA" id="ARBA00022729"/>
    </source>
</evidence>
<dbReference type="GO" id="GO:0008474">
    <property type="term" value="F:palmitoyl-(protein) hydrolase activity"/>
    <property type="evidence" value="ECO:0007669"/>
    <property type="project" value="UniProtKB-EC"/>
</dbReference>
<dbReference type="GO" id="GO:0005764">
    <property type="term" value="C:lysosome"/>
    <property type="evidence" value="ECO:0007669"/>
    <property type="project" value="TreeGrafter"/>
</dbReference>
<dbReference type="PRINTS" id="PR00414">
    <property type="entry name" value="PPTHIESTRASE"/>
</dbReference>
<evidence type="ECO:0000313" key="8">
    <source>
        <dbReference type="EMBL" id="OUS45333.1"/>
    </source>
</evidence>
<gene>
    <name evidence="8" type="ORF">BE221DRAFT_76686</name>
</gene>
<dbReference type="EC" id="3.1.2.22" evidence="1"/>
<dbReference type="InterPro" id="IPR002472">
    <property type="entry name" value="Palm_thioest"/>
</dbReference>
<keyword evidence="5" id="KW-1015">Disulfide bond</keyword>
<keyword evidence="4 8" id="KW-0378">Hydrolase</keyword>
<proteinExistence type="predicted"/>
<evidence type="ECO:0000256" key="7">
    <source>
        <dbReference type="ARBA" id="ARBA00031934"/>
    </source>
</evidence>
<protein>
    <recommendedName>
        <fullName evidence="2">Palmitoyl-protein thioesterase 1</fullName>
        <ecNumber evidence="1">3.1.2.22</ecNumber>
    </recommendedName>
    <alternativeName>
        <fullName evidence="7">Palmitoyl-protein hydrolase 1</fullName>
    </alternativeName>
</protein>
<dbReference type="PANTHER" id="PTHR11247:SF8">
    <property type="entry name" value="PALMITOYL-PROTEIN THIOESTERASE 1"/>
    <property type="match status" value="1"/>
</dbReference>
<evidence type="ECO:0000256" key="4">
    <source>
        <dbReference type="ARBA" id="ARBA00022801"/>
    </source>
</evidence>
<dbReference type="InterPro" id="IPR029058">
    <property type="entry name" value="AB_hydrolase_fold"/>
</dbReference>
<dbReference type="Pfam" id="PF02089">
    <property type="entry name" value="Palm_thioest"/>
    <property type="match status" value="1"/>
</dbReference>
<keyword evidence="6" id="KW-0325">Glycoprotein</keyword>
<dbReference type="Proteomes" id="UP000195557">
    <property type="component" value="Unassembled WGS sequence"/>
</dbReference>
<organism evidence="8">
    <name type="scientific">Ostreococcus tauri</name>
    <name type="common">Marine green alga</name>
    <dbReference type="NCBI Taxonomy" id="70448"/>
    <lineage>
        <taxon>Eukaryota</taxon>
        <taxon>Viridiplantae</taxon>
        <taxon>Chlorophyta</taxon>
        <taxon>Mamiellophyceae</taxon>
        <taxon>Mamiellales</taxon>
        <taxon>Bathycoccaceae</taxon>
        <taxon>Ostreococcus</taxon>
    </lineage>
</organism>
<accession>A0A1Y5IB90</accession>
<dbReference type="PROSITE" id="PS51257">
    <property type="entry name" value="PROKAR_LIPOPROTEIN"/>
    <property type="match status" value="1"/>
</dbReference>
<name>A0A1Y5IB90_OSTTA</name>
<keyword evidence="3" id="KW-0732">Signal</keyword>
<evidence type="ECO:0000256" key="5">
    <source>
        <dbReference type="ARBA" id="ARBA00023157"/>
    </source>
</evidence>
<evidence type="ECO:0000256" key="2">
    <source>
        <dbReference type="ARBA" id="ARBA00014212"/>
    </source>
</evidence>
<evidence type="ECO:0000256" key="1">
    <source>
        <dbReference type="ARBA" id="ARBA00012423"/>
    </source>
</evidence>
<dbReference type="AlphaFoldDB" id="A0A1Y5IB90"/>
<dbReference type="PANTHER" id="PTHR11247">
    <property type="entry name" value="PALMITOYL-PROTEIN THIOESTERASE/DOLICHYLDIPHOSPHATASE 1"/>
    <property type="match status" value="1"/>
</dbReference>